<dbReference type="Gene3D" id="3.30.200.20">
    <property type="entry name" value="Phosphorylase Kinase, domain 1"/>
    <property type="match status" value="1"/>
</dbReference>
<evidence type="ECO:0000256" key="5">
    <source>
        <dbReference type="ARBA" id="ARBA00022840"/>
    </source>
</evidence>
<dbReference type="FunFam" id="3.30.200.20:FF:000180">
    <property type="entry name" value="serine/threonine-protein kinase STY46-like"/>
    <property type="match status" value="1"/>
</dbReference>
<dbReference type="InterPro" id="IPR008271">
    <property type="entry name" value="Ser/Thr_kinase_AS"/>
</dbReference>
<proteinExistence type="inferred from homology"/>
<feature type="region of interest" description="Disordered" evidence="8">
    <location>
        <begin position="254"/>
        <end position="296"/>
    </location>
</feature>
<keyword evidence="5 6" id="KW-0067">ATP-binding</keyword>
<sequence length="296" mass="33263">MDIRERIGRGSFGDVHRAYWRYTEVAVKKIFNPSDALLNELYDEARLMITLRHPNIVTFMACTAAQPELCIVTEYVSRGSLYKILHNKNIIFEIDHIRHMALGAAKGMAYLHGSHIIHRDLKSHNLLVDAHWNIKVGDFGLSRAVDQSGVNSTLTACGTPCWTAPEVLRSQRYSFMADVYSFGVCLWEMVTREDPYPGTPAYQVVISVATKNLRPKMPKHINPLCSELIVECWDESPEKRPAFGVLVDKLQSMSLPKSKSPPMVMEGDGSSQTLDSPKDPKGPNAKSAQLKNNMYI</sequence>
<feature type="compositionally biased region" description="Low complexity" evidence="8">
    <location>
        <begin position="254"/>
        <end position="263"/>
    </location>
</feature>
<dbReference type="Gene3D" id="1.10.510.10">
    <property type="entry name" value="Transferase(Phosphotransferase) domain 1"/>
    <property type="match status" value="1"/>
</dbReference>
<dbReference type="PROSITE" id="PS50011">
    <property type="entry name" value="PROTEIN_KINASE_DOM"/>
    <property type="match status" value="1"/>
</dbReference>
<dbReference type="InterPro" id="IPR000719">
    <property type="entry name" value="Prot_kinase_dom"/>
</dbReference>
<dbReference type="Pfam" id="PF07714">
    <property type="entry name" value="PK_Tyr_Ser-Thr"/>
    <property type="match status" value="1"/>
</dbReference>
<dbReference type="SUPFAM" id="SSF56112">
    <property type="entry name" value="Protein kinase-like (PK-like)"/>
    <property type="match status" value="1"/>
</dbReference>
<name>A0A6B2L893_9EUKA</name>
<dbReference type="PROSITE" id="PS00108">
    <property type="entry name" value="PROTEIN_KINASE_ST"/>
    <property type="match status" value="1"/>
</dbReference>
<dbReference type="InterPro" id="IPR051681">
    <property type="entry name" value="Ser/Thr_Kinases-Pseudokinases"/>
</dbReference>
<evidence type="ECO:0000256" key="2">
    <source>
        <dbReference type="ARBA" id="ARBA00022679"/>
    </source>
</evidence>
<dbReference type="CDD" id="cd13999">
    <property type="entry name" value="STKc_MAP3K-like"/>
    <property type="match status" value="1"/>
</dbReference>
<dbReference type="PROSITE" id="PS00107">
    <property type="entry name" value="PROTEIN_KINASE_ATP"/>
    <property type="match status" value="1"/>
</dbReference>
<evidence type="ECO:0000256" key="8">
    <source>
        <dbReference type="SAM" id="MobiDB-lite"/>
    </source>
</evidence>
<dbReference type="GO" id="GO:0005524">
    <property type="term" value="F:ATP binding"/>
    <property type="evidence" value="ECO:0007669"/>
    <property type="project" value="UniProtKB-UniRule"/>
</dbReference>
<dbReference type="InterPro" id="IPR011009">
    <property type="entry name" value="Kinase-like_dom_sf"/>
</dbReference>
<dbReference type="PANTHER" id="PTHR44329:SF298">
    <property type="entry name" value="MIXED LINEAGE KINASE DOMAIN-LIKE PROTEIN"/>
    <property type="match status" value="1"/>
</dbReference>
<dbReference type="AlphaFoldDB" id="A0A6B2L893"/>
<dbReference type="PRINTS" id="PR00109">
    <property type="entry name" value="TYRKINASE"/>
</dbReference>
<evidence type="ECO:0000256" key="3">
    <source>
        <dbReference type="ARBA" id="ARBA00022741"/>
    </source>
</evidence>
<dbReference type="SMART" id="SM00220">
    <property type="entry name" value="S_TKc"/>
    <property type="match status" value="1"/>
</dbReference>
<dbReference type="PIRSF" id="PIRSF000654">
    <property type="entry name" value="Integrin-linked_kinase"/>
    <property type="match status" value="1"/>
</dbReference>
<protein>
    <recommendedName>
        <fullName evidence="9">Protein kinase domain-containing protein</fullName>
    </recommendedName>
</protein>
<evidence type="ECO:0000259" key="9">
    <source>
        <dbReference type="PROSITE" id="PS50011"/>
    </source>
</evidence>
<evidence type="ECO:0000313" key="10">
    <source>
        <dbReference type="EMBL" id="NDV33038.1"/>
    </source>
</evidence>
<organism evidence="10">
    <name type="scientific">Arcella intermedia</name>
    <dbReference type="NCBI Taxonomy" id="1963864"/>
    <lineage>
        <taxon>Eukaryota</taxon>
        <taxon>Amoebozoa</taxon>
        <taxon>Tubulinea</taxon>
        <taxon>Elardia</taxon>
        <taxon>Arcellinida</taxon>
        <taxon>Sphaerothecina</taxon>
        <taxon>Arcellidae</taxon>
        <taxon>Arcella</taxon>
    </lineage>
</organism>
<evidence type="ECO:0000256" key="6">
    <source>
        <dbReference type="PROSITE-ProRule" id="PRU10141"/>
    </source>
</evidence>
<feature type="domain" description="Protein kinase" evidence="9">
    <location>
        <begin position="1"/>
        <end position="255"/>
    </location>
</feature>
<feature type="binding site" evidence="6">
    <location>
        <position position="29"/>
    </location>
    <ligand>
        <name>ATP</name>
        <dbReference type="ChEBI" id="CHEBI:30616"/>
    </ligand>
</feature>
<evidence type="ECO:0000256" key="4">
    <source>
        <dbReference type="ARBA" id="ARBA00022777"/>
    </source>
</evidence>
<comment type="similarity">
    <text evidence="7">Belongs to the protein kinase superfamily.</text>
</comment>
<keyword evidence="1 7" id="KW-0723">Serine/threonine-protein kinase</keyword>
<reference evidence="10" key="1">
    <citation type="journal article" date="2020" name="J. Eukaryot. Microbiol.">
        <title>De novo Sequencing, Assembly and Annotation of the Transcriptome for the Free-Living Testate Amoeba Arcella intermedia.</title>
        <authorList>
            <person name="Ribeiro G.M."/>
            <person name="Porfirio-Sousa A.L."/>
            <person name="Maurer-Alcala X.X."/>
            <person name="Katz L.A."/>
            <person name="Lahr D.J.G."/>
        </authorList>
    </citation>
    <scope>NUCLEOTIDE SEQUENCE</scope>
</reference>
<evidence type="ECO:0000256" key="1">
    <source>
        <dbReference type="ARBA" id="ARBA00022527"/>
    </source>
</evidence>
<dbReference type="InterPro" id="IPR017441">
    <property type="entry name" value="Protein_kinase_ATP_BS"/>
</dbReference>
<accession>A0A6B2L893</accession>
<keyword evidence="2" id="KW-0808">Transferase</keyword>
<dbReference type="PANTHER" id="PTHR44329">
    <property type="entry name" value="SERINE/THREONINE-PROTEIN KINASE TNNI3K-RELATED"/>
    <property type="match status" value="1"/>
</dbReference>
<dbReference type="InterPro" id="IPR001245">
    <property type="entry name" value="Ser-Thr/Tyr_kinase_cat_dom"/>
</dbReference>
<feature type="compositionally biased region" description="Polar residues" evidence="8">
    <location>
        <begin position="286"/>
        <end position="296"/>
    </location>
</feature>
<dbReference type="GO" id="GO:0004674">
    <property type="term" value="F:protein serine/threonine kinase activity"/>
    <property type="evidence" value="ECO:0007669"/>
    <property type="project" value="UniProtKB-KW"/>
</dbReference>
<keyword evidence="3 6" id="KW-0547">Nucleotide-binding</keyword>
<dbReference type="EMBL" id="GIBP01004069">
    <property type="protein sequence ID" value="NDV33038.1"/>
    <property type="molecule type" value="Transcribed_RNA"/>
</dbReference>
<keyword evidence="4" id="KW-0418">Kinase</keyword>
<evidence type="ECO:0000256" key="7">
    <source>
        <dbReference type="RuleBase" id="RU000304"/>
    </source>
</evidence>